<feature type="non-terminal residue" evidence="1">
    <location>
        <position position="1"/>
    </location>
</feature>
<evidence type="ECO:0000313" key="1">
    <source>
        <dbReference type="EMBL" id="KAF7271128.1"/>
    </source>
</evidence>
<proteinExistence type="predicted"/>
<evidence type="ECO:0000313" key="2">
    <source>
        <dbReference type="Proteomes" id="UP000625711"/>
    </source>
</evidence>
<sequence>FDRTSGPLSLLVNCAKVPRKALCAHVKPAACASLYRGPLTYDSSADPHSPRADLSVPEPEPEFSIARSAALSEMGLLPAPGKWL</sequence>
<dbReference type="Proteomes" id="UP000625711">
    <property type="component" value="Unassembled WGS sequence"/>
</dbReference>
<dbReference type="EMBL" id="JAACXV010014014">
    <property type="protein sequence ID" value="KAF7271128.1"/>
    <property type="molecule type" value="Genomic_DNA"/>
</dbReference>
<accession>A0A834I1T2</accession>
<comment type="caution">
    <text evidence="1">The sequence shown here is derived from an EMBL/GenBank/DDBJ whole genome shotgun (WGS) entry which is preliminary data.</text>
</comment>
<keyword evidence="2" id="KW-1185">Reference proteome</keyword>
<dbReference type="AlphaFoldDB" id="A0A834I1T2"/>
<name>A0A834I1T2_RHYFE</name>
<gene>
    <name evidence="1" type="ORF">GWI33_015962</name>
</gene>
<reference evidence="1" key="1">
    <citation type="submission" date="2020-08" db="EMBL/GenBank/DDBJ databases">
        <title>Genome sequencing and assembly of the red palm weevil Rhynchophorus ferrugineus.</title>
        <authorList>
            <person name="Dias G.B."/>
            <person name="Bergman C.M."/>
            <person name="Manee M."/>
        </authorList>
    </citation>
    <scope>NUCLEOTIDE SEQUENCE</scope>
    <source>
        <strain evidence="1">AA-2017</strain>
        <tissue evidence="1">Whole larva</tissue>
    </source>
</reference>
<organism evidence="1 2">
    <name type="scientific">Rhynchophorus ferrugineus</name>
    <name type="common">Red palm weevil</name>
    <name type="synonym">Curculio ferrugineus</name>
    <dbReference type="NCBI Taxonomy" id="354439"/>
    <lineage>
        <taxon>Eukaryota</taxon>
        <taxon>Metazoa</taxon>
        <taxon>Ecdysozoa</taxon>
        <taxon>Arthropoda</taxon>
        <taxon>Hexapoda</taxon>
        <taxon>Insecta</taxon>
        <taxon>Pterygota</taxon>
        <taxon>Neoptera</taxon>
        <taxon>Endopterygota</taxon>
        <taxon>Coleoptera</taxon>
        <taxon>Polyphaga</taxon>
        <taxon>Cucujiformia</taxon>
        <taxon>Curculionidae</taxon>
        <taxon>Dryophthorinae</taxon>
        <taxon>Rhynchophorus</taxon>
    </lineage>
</organism>
<protein>
    <submittedName>
        <fullName evidence="1">Uncharacterized protein</fullName>
    </submittedName>
</protein>